<organism evidence="6 7">
    <name type="scientific">Batillaria attramentaria</name>
    <dbReference type="NCBI Taxonomy" id="370345"/>
    <lineage>
        <taxon>Eukaryota</taxon>
        <taxon>Metazoa</taxon>
        <taxon>Spiralia</taxon>
        <taxon>Lophotrochozoa</taxon>
        <taxon>Mollusca</taxon>
        <taxon>Gastropoda</taxon>
        <taxon>Caenogastropoda</taxon>
        <taxon>Sorbeoconcha</taxon>
        <taxon>Cerithioidea</taxon>
        <taxon>Batillariidae</taxon>
        <taxon>Batillaria</taxon>
    </lineage>
</organism>
<evidence type="ECO:0000256" key="2">
    <source>
        <dbReference type="ARBA" id="ARBA00006914"/>
    </source>
</evidence>
<dbReference type="Pfam" id="PF00004">
    <property type="entry name" value="AAA"/>
    <property type="match status" value="1"/>
</dbReference>
<dbReference type="Proteomes" id="UP001519460">
    <property type="component" value="Unassembled WGS sequence"/>
</dbReference>
<dbReference type="EMBL" id="JACVVK020000048">
    <property type="protein sequence ID" value="KAK7498894.1"/>
    <property type="molecule type" value="Genomic_DNA"/>
</dbReference>
<dbReference type="InterPro" id="IPR003593">
    <property type="entry name" value="AAA+_ATPase"/>
</dbReference>
<dbReference type="InterPro" id="IPR007330">
    <property type="entry name" value="MIT_dom"/>
</dbReference>
<keyword evidence="4" id="KW-0067">ATP-binding</keyword>
<dbReference type="InterPro" id="IPR050304">
    <property type="entry name" value="MT-severing_AAA_ATPase"/>
</dbReference>
<evidence type="ECO:0000259" key="5">
    <source>
        <dbReference type="SMART" id="SM00382"/>
    </source>
</evidence>
<dbReference type="GO" id="GO:0005524">
    <property type="term" value="F:ATP binding"/>
    <property type="evidence" value="ECO:0007669"/>
    <property type="project" value="UniProtKB-KW"/>
</dbReference>
<evidence type="ECO:0000256" key="4">
    <source>
        <dbReference type="ARBA" id="ARBA00022840"/>
    </source>
</evidence>
<reference evidence="6 7" key="1">
    <citation type="journal article" date="2023" name="Sci. Data">
        <title>Genome assembly of the Korean intertidal mud-creeper Batillaria attramentaria.</title>
        <authorList>
            <person name="Patra A.K."/>
            <person name="Ho P.T."/>
            <person name="Jun S."/>
            <person name="Lee S.J."/>
            <person name="Kim Y."/>
            <person name="Won Y.J."/>
        </authorList>
    </citation>
    <scope>NUCLEOTIDE SEQUENCE [LARGE SCALE GENOMIC DNA]</scope>
    <source>
        <strain evidence="6">Wonlab-2016</strain>
    </source>
</reference>
<dbReference type="GO" id="GO:0016020">
    <property type="term" value="C:membrane"/>
    <property type="evidence" value="ECO:0007669"/>
    <property type="project" value="UniProtKB-SubCell"/>
</dbReference>
<accession>A0ABD0LIT6</accession>
<comment type="subcellular location">
    <subcellularLocation>
        <location evidence="1">Membrane</location>
    </subcellularLocation>
</comment>
<dbReference type="PANTHER" id="PTHR23074">
    <property type="entry name" value="AAA DOMAIN-CONTAINING"/>
    <property type="match status" value="1"/>
</dbReference>
<dbReference type="Gene3D" id="1.20.58.80">
    <property type="entry name" value="Phosphotransferase system, lactose/cellobiose-type IIA subunit"/>
    <property type="match status" value="1"/>
</dbReference>
<dbReference type="Gene3D" id="3.40.50.300">
    <property type="entry name" value="P-loop containing nucleotide triphosphate hydrolases"/>
    <property type="match status" value="1"/>
</dbReference>
<proteinExistence type="inferred from homology"/>
<dbReference type="InterPro" id="IPR036181">
    <property type="entry name" value="MIT_dom_sf"/>
</dbReference>
<evidence type="ECO:0000256" key="3">
    <source>
        <dbReference type="ARBA" id="ARBA00022741"/>
    </source>
</evidence>
<keyword evidence="7" id="KW-1185">Reference proteome</keyword>
<dbReference type="PANTHER" id="PTHR23074:SF83">
    <property type="entry name" value="VACUOLAR PROTEIN SORTING-ASSOCIATED PROTEIN 4A"/>
    <property type="match status" value="1"/>
</dbReference>
<protein>
    <recommendedName>
        <fullName evidence="5">AAA+ ATPase domain-containing protein</fullName>
    </recommendedName>
</protein>
<sequence>MNPAAQALADKAVEHLRTALTHDCKGEFGAALMSYLDGVPLLLEASKDPILGIPMQDLLKAKCKQYLARVQVIRDHMEKGEEVPPNNYVDRRQSSLRELDEDTQEMFRYFSEIPSPVPRLEDVFGPTQCKEFIEKNVILPLKFPGLLDKVAKVKRGILLYGVPGVGKTFLIQAVLASISCPFLRIQSSDLICRFNGLECILKRVQDLFEWAKKNQPCILCFEDLDVLCHPDHSSPDSIASQVREELTARLQSYSAGNQVTVIGSTQKPWYLTGKLVRKFDRRFLLTLPTLEDRIAIFRQKIVDLKLKQDLSEEDFKVVGERTEGFTGADLSCLARDCIMMPVRQIQNATHYKKITVTEEKNGEEESKEMLTPCAPTDSGALEITWEFLNADRVQEPTLTMQEVEICLARCSPSCCEEEIEKMAKWAEEFGQEDI</sequence>
<dbReference type="Pfam" id="PF09336">
    <property type="entry name" value="Vps4_C"/>
    <property type="match status" value="1"/>
</dbReference>
<dbReference type="SMART" id="SM00382">
    <property type="entry name" value="AAA"/>
    <property type="match status" value="1"/>
</dbReference>
<dbReference type="AlphaFoldDB" id="A0ABD0LIT6"/>
<gene>
    <name evidence="6" type="ORF">BaRGS_00009986</name>
</gene>
<dbReference type="InterPro" id="IPR027417">
    <property type="entry name" value="P-loop_NTPase"/>
</dbReference>
<comment type="similarity">
    <text evidence="2">Belongs to the AAA ATPase family.</text>
</comment>
<dbReference type="InterPro" id="IPR015415">
    <property type="entry name" value="Spast_Vps4_C"/>
</dbReference>
<evidence type="ECO:0000313" key="6">
    <source>
        <dbReference type="EMBL" id="KAK7498894.1"/>
    </source>
</evidence>
<dbReference type="SUPFAM" id="SSF52540">
    <property type="entry name" value="P-loop containing nucleoside triphosphate hydrolases"/>
    <property type="match status" value="1"/>
</dbReference>
<dbReference type="InterPro" id="IPR041569">
    <property type="entry name" value="AAA_lid_3"/>
</dbReference>
<evidence type="ECO:0000256" key="1">
    <source>
        <dbReference type="ARBA" id="ARBA00004370"/>
    </source>
</evidence>
<dbReference type="InterPro" id="IPR003959">
    <property type="entry name" value="ATPase_AAA_core"/>
</dbReference>
<keyword evidence="3" id="KW-0547">Nucleotide-binding</keyword>
<comment type="caution">
    <text evidence="6">The sequence shown here is derived from an EMBL/GenBank/DDBJ whole genome shotgun (WGS) entry which is preliminary data.</text>
</comment>
<feature type="domain" description="AAA+ ATPase" evidence="5">
    <location>
        <begin position="153"/>
        <end position="289"/>
    </location>
</feature>
<evidence type="ECO:0000313" key="7">
    <source>
        <dbReference type="Proteomes" id="UP001519460"/>
    </source>
</evidence>
<name>A0ABD0LIT6_9CAEN</name>
<dbReference type="Gene3D" id="1.10.8.60">
    <property type="match status" value="1"/>
</dbReference>
<dbReference type="Pfam" id="PF17862">
    <property type="entry name" value="AAA_lid_3"/>
    <property type="match status" value="1"/>
</dbReference>
<dbReference type="SUPFAM" id="SSF116846">
    <property type="entry name" value="MIT domain"/>
    <property type="match status" value="1"/>
</dbReference>
<dbReference type="Pfam" id="PF04212">
    <property type="entry name" value="MIT"/>
    <property type="match status" value="1"/>
</dbReference>